<feature type="transmembrane region" description="Helical" evidence="5">
    <location>
        <begin position="407"/>
        <end position="429"/>
    </location>
</feature>
<evidence type="ECO:0000256" key="1">
    <source>
        <dbReference type="ARBA" id="ARBA00004370"/>
    </source>
</evidence>
<feature type="domain" description="Amino acid transporter transmembrane" evidence="6">
    <location>
        <begin position="29"/>
        <end position="438"/>
    </location>
</feature>
<accession>A0AAV8V4S7</accession>
<dbReference type="AlphaFoldDB" id="A0AAV8V4S7"/>
<dbReference type="PANTHER" id="PTHR16189">
    <property type="entry name" value="TRANSMEMBRANE PROTEIN 104-RELATED"/>
    <property type="match status" value="1"/>
</dbReference>
<evidence type="ECO:0000259" key="6">
    <source>
        <dbReference type="Pfam" id="PF01490"/>
    </source>
</evidence>
<dbReference type="EMBL" id="JAMWBK010000001">
    <property type="protein sequence ID" value="KAJ8909182.1"/>
    <property type="molecule type" value="Genomic_DNA"/>
</dbReference>
<dbReference type="PANTHER" id="PTHR16189:SF13">
    <property type="entry name" value="AMINO ACID TRANSPORTER TRANSMEMBRANE DOMAIN-CONTAINING PROTEIN"/>
    <property type="match status" value="1"/>
</dbReference>
<gene>
    <name evidence="7" type="ORF">NDN08_005875</name>
</gene>
<feature type="transmembrane region" description="Helical" evidence="5">
    <location>
        <begin position="457"/>
        <end position="476"/>
    </location>
</feature>
<reference evidence="7 8" key="1">
    <citation type="journal article" date="2023" name="Nat. Commun.">
        <title>Origin of minicircular mitochondrial genomes in red algae.</title>
        <authorList>
            <person name="Lee Y."/>
            <person name="Cho C.H."/>
            <person name="Lee Y.M."/>
            <person name="Park S.I."/>
            <person name="Yang J.H."/>
            <person name="West J.A."/>
            <person name="Bhattacharya D."/>
            <person name="Yoon H.S."/>
        </authorList>
    </citation>
    <scope>NUCLEOTIDE SEQUENCE [LARGE SCALE GENOMIC DNA]</scope>
    <source>
        <strain evidence="7 8">CCMP1338</strain>
        <tissue evidence="7">Whole cell</tissue>
    </source>
</reference>
<dbReference type="InterPro" id="IPR013057">
    <property type="entry name" value="AA_transpt_TM"/>
</dbReference>
<evidence type="ECO:0000256" key="5">
    <source>
        <dbReference type="SAM" id="Phobius"/>
    </source>
</evidence>
<evidence type="ECO:0000256" key="3">
    <source>
        <dbReference type="ARBA" id="ARBA00022989"/>
    </source>
</evidence>
<feature type="transmembrane region" description="Helical" evidence="5">
    <location>
        <begin position="172"/>
        <end position="191"/>
    </location>
</feature>
<keyword evidence="8" id="KW-1185">Reference proteome</keyword>
<comment type="caution">
    <text evidence="7">The sequence shown here is derived from an EMBL/GenBank/DDBJ whole genome shotgun (WGS) entry which is preliminary data.</text>
</comment>
<evidence type="ECO:0000313" key="7">
    <source>
        <dbReference type="EMBL" id="KAJ8909182.1"/>
    </source>
</evidence>
<proteinExistence type="predicted"/>
<dbReference type="Pfam" id="PF01490">
    <property type="entry name" value="Aa_trans"/>
    <property type="match status" value="1"/>
</dbReference>
<dbReference type="GO" id="GO:0016020">
    <property type="term" value="C:membrane"/>
    <property type="evidence" value="ECO:0007669"/>
    <property type="project" value="UniProtKB-SubCell"/>
</dbReference>
<feature type="transmembrane region" description="Helical" evidence="5">
    <location>
        <begin position="56"/>
        <end position="76"/>
    </location>
</feature>
<keyword evidence="4 5" id="KW-0472">Membrane</keyword>
<feature type="transmembrane region" description="Helical" evidence="5">
    <location>
        <begin position="203"/>
        <end position="221"/>
    </location>
</feature>
<feature type="transmembrane region" description="Helical" evidence="5">
    <location>
        <begin position="28"/>
        <end position="50"/>
    </location>
</feature>
<name>A0AAV8V4S7_9RHOD</name>
<dbReference type="Proteomes" id="UP001157974">
    <property type="component" value="Unassembled WGS sequence"/>
</dbReference>
<evidence type="ECO:0000256" key="2">
    <source>
        <dbReference type="ARBA" id="ARBA00022692"/>
    </source>
</evidence>
<organism evidence="7 8">
    <name type="scientific">Rhodosorus marinus</name>
    <dbReference type="NCBI Taxonomy" id="101924"/>
    <lineage>
        <taxon>Eukaryota</taxon>
        <taxon>Rhodophyta</taxon>
        <taxon>Stylonematophyceae</taxon>
        <taxon>Stylonematales</taxon>
        <taxon>Stylonemataceae</taxon>
        <taxon>Rhodosorus</taxon>
    </lineage>
</organism>
<keyword evidence="3 5" id="KW-1133">Transmembrane helix</keyword>
<feature type="transmembrane region" description="Helical" evidence="5">
    <location>
        <begin position="116"/>
        <end position="137"/>
    </location>
</feature>
<protein>
    <recommendedName>
        <fullName evidence="6">Amino acid transporter transmembrane domain-containing protein</fullName>
    </recommendedName>
</protein>
<evidence type="ECO:0000256" key="4">
    <source>
        <dbReference type="ARBA" id="ARBA00023136"/>
    </source>
</evidence>
<evidence type="ECO:0000313" key="8">
    <source>
        <dbReference type="Proteomes" id="UP001157974"/>
    </source>
</evidence>
<feature type="transmembrane region" description="Helical" evidence="5">
    <location>
        <begin position="341"/>
        <end position="363"/>
    </location>
</feature>
<keyword evidence="2 5" id="KW-0812">Transmembrane</keyword>
<feature type="transmembrane region" description="Helical" evidence="5">
    <location>
        <begin position="277"/>
        <end position="301"/>
    </location>
</feature>
<sequence length="479" mass="52581">MDERRELLMPEDEEEAGKNGIKLYSSQVAMAMIINYVVGTGCFGLPYAFVEGGYGLAVSILLVGGVLATVSMVYTLEIMARAEGVANIGERTRPVNRITLEKFDFTRIAQIFQGSYGAWISQAGVFFYTSGLMWSYASVFGSSVSSLFSSAFLSKSCDIYAANASMGCTTTYHFALAFFTAICLYLVLLNLSEQAVLQKFLSLYRMVAFTIMLVTLAWRVGTDPSVLVRFQTRTGSQLLFRWDKFGKAFGPCFLALNCHFNLPDVMQPLRDKSRASFIGTTAMAFVVVLYLLLAILGGFAFEQVSPLVSLNWSTYTGCGNGWDICLEPNRRAELLSGATRLVVLLFPVINVMSSFPMNGVTLGDNIALFLPESIERSTGVSRKAIARISFSLPPLILAALFKKLDLILAVAGLFGFILEILIPCGMHLASSKYISEKWDAAAALTPYNLPFWSSRHVVRLIYLIGFLALFIAVISIPSS</sequence>
<comment type="subcellular location">
    <subcellularLocation>
        <location evidence="1">Membrane</location>
    </subcellularLocation>
</comment>